<dbReference type="PROSITE" id="PS50181">
    <property type="entry name" value="FBOX"/>
    <property type="match status" value="1"/>
</dbReference>
<protein>
    <recommendedName>
        <fullName evidence="1">F-box domain-containing protein</fullName>
    </recommendedName>
</protein>
<evidence type="ECO:0000259" key="1">
    <source>
        <dbReference type="PROSITE" id="PS50181"/>
    </source>
</evidence>
<dbReference type="OrthoDB" id="3219396at2759"/>
<dbReference type="AlphaFoldDB" id="A0A9P0GT49"/>
<dbReference type="Proteomes" id="UP001152799">
    <property type="component" value="Chromosome 9"/>
</dbReference>
<name>A0A9P0GT49_9CUCU</name>
<dbReference type="SUPFAM" id="SSF81383">
    <property type="entry name" value="F-box domain"/>
    <property type="match status" value="1"/>
</dbReference>
<keyword evidence="3" id="KW-1185">Reference proteome</keyword>
<feature type="domain" description="F-box" evidence="1">
    <location>
        <begin position="97"/>
        <end position="143"/>
    </location>
</feature>
<proteinExistence type="predicted"/>
<evidence type="ECO:0000313" key="2">
    <source>
        <dbReference type="EMBL" id="CAH1135289.1"/>
    </source>
</evidence>
<organism evidence="2 3">
    <name type="scientific">Ceutorhynchus assimilis</name>
    <name type="common">cabbage seed weevil</name>
    <dbReference type="NCBI Taxonomy" id="467358"/>
    <lineage>
        <taxon>Eukaryota</taxon>
        <taxon>Metazoa</taxon>
        <taxon>Ecdysozoa</taxon>
        <taxon>Arthropoda</taxon>
        <taxon>Hexapoda</taxon>
        <taxon>Insecta</taxon>
        <taxon>Pterygota</taxon>
        <taxon>Neoptera</taxon>
        <taxon>Endopterygota</taxon>
        <taxon>Coleoptera</taxon>
        <taxon>Polyphaga</taxon>
        <taxon>Cucujiformia</taxon>
        <taxon>Curculionidae</taxon>
        <taxon>Ceutorhynchinae</taxon>
        <taxon>Ceutorhynchus</taxon>
    </lineage>
</organism>
<accession>A0A9P0GT49</accession>
<evidence type="ECO:0000313" key="3">
    <source>
        <dbReference type="Proteomes" id="UP001152799"/>
    </source>
</evidence>
<dbReference type="InterPro" id="IPR036047">
    <property type="entry name" value="F-box-like_dom_sf"/>
</dbReference>
<dbReference type="EMBL" id="OU892285">
    <property type="protein sequence ID" value="CAH1135289.1"/>
    <property type="molecule type" value="Genomic_DNA"/>
</dbReference>
<dbReference type="InterPro" id="IPR001810">
    <property type="entry name" value="F-box_dom"/>
</dbReference>
<gene>
    <name evidence="2" type="ORF">CEUTPL_LOCUS13656</name>
</gene>
<sequence length="200" mass="23945">MTNQRRMKEPEIMKGLDKNLQLYARANAPCRDYYGLTITESNLILNVWRVSYGPHIWPKQKHCIFDEFKTHKMFQEEVKLVFGEGVFDYLTGLTTGQKKLENLPRKLFLRLFWFLGIDDVFNLMSCSKIIYELCNQEDAWRIVFIKKFGRAPSREENVLAMNMSWKDIFKKRLDYVRKALKNTNENTMKKKRETKKSIRK</sequence>
<dbReference type="Gene3D" id="1.20.1280.50">
    <property type="match status" value="1"/>
</dbReference>
<reference evidence="2" key="1">
    <citation type="submission" date="2022-01" db="EMBL/GenBank/DDBJ databases">
        <authorList>
            <person name="King R."/>
        </authorList>
    </citation>
    <scope>NUCLEOTIDE SEQUENCE</scope>
</reference>